<comment type="caution">
    <text evidence="1">The sequence shown here is derived from an EMBL/GenBank/DDBJ whole genome shotgun (WGS) entry which is preliminary data.</text>
</comment>
<organism evidence="1 2">
    <name type="scientific">Diaporthe vaccinii</name>
    <dbReference type="NCBI Taxonomy" id="105482"/>
    <lineage>
        <taxon>Eukaryota</taxon>
        <taxon>Fungi</taxon>
        <taxon>Dikarya</taxon>
        <taxon>Ascomycota</taxon>
        <taxon>Pezizomycotina</taxon>
        <taxon>Sordariomycetes</taxon>
        <taxon>Sordariomycetidae</taxon>
        <taxon>Diaporthales</taxon>
        <taxon>Diaporthaceae</taxon>
        <taxon>Diaporthe</taxon>
        <taxon>Diaporthe eres species complex</taxon>
    </lineage>
</organism>
<name>A0ABR4EUV9_9PEZI</name>
<reference evidence="1 2" key="1">
    <citation type="submission" date="2024-03" db="EMBL/GenBank/DDBJ databases">
        <title>A high-quality draft genome sequence of Diaporthe vaccinii, a causative agent of upright dieback and viscid rot disease in cranberry plants.</title>
        <authorList>
            <person name="Sarrasin M."/>
            <person name="Lang B.F."/>
            <person name="Burger G."/>
        </authorList>
    </citation>
    <scope>NUCLEOTIDE SEQUENCE [LARGE SCALE GENOMIC DNA]</scope>
    <source>
        <strain evidence="1 2">IS7</strain>
    </source>
</reference>
<dbReference type="Proteomes" id="UP001600888">
    <property type="component" value="Unassembled WGS sequence"/>
</dbReference>
<sequence length="76" mass="8395">MGERQVVFINSGVRQEELSDVEGDAKKELSMIGRPVQVVGIITVMDKLMSECVVLMGRKEPVPGRAEMFKDGGKEE</sequence>
<gene>
    <name evidence="1" type="ORF">FJTKL_07039</name>
</gene>
<evidence type="ECO:0000313" key="2">
    <source>
        <dbReference type="Proteomes" id="UP001600888"/>
    </source>
</evidence>
<dbReference type="EMBL" id="JBAWTH010000025">
    <property type="protein sequence ID" value="KAL2286238.1"/>
    <property type="molecule type" value="Genomic_DNA"/>
</dbReference>
<accession>A0ABR4EUV9</accession>
<keyword evidence="2" id="KW-1185">Reference proteome</keyword>
<evidence type="ECO:0000313" key="1">
    <source>
        <dbReference type="EMBL" id="KAL2286238.1"/>
    </source>
</evidence>
<protein>
    <submittedName>
        <fullName evidence="1">Uncharacterized protein</fullName>
    </submittedName>
</protein>
<proteinExistence type="predicted"/>